<dbReference type="OrthoDB" id="14935at2"/>
<name>W0DDA3_9AQUI</name>
<dbReference type="HOGENOM" id="CLU_2167493_0_0_0"/>
<keyword evidence="2" id="KW-1185">Reference proteome</keyword>
<organism evidence="2">
    <name type="scientific">Thermocrinis ruber</name>
    <dbReference type="NCBI Taxonomy" id="75906"/>
    <lineage>
        <taxon>Bacteria</taxon>
        <taxon>Pseudomonadati</taxon>
        <taxon>Aquificota</taxon>
        <taxon>Aquificia</taxon>
        <taxon>Aquificales</taxon>
        <taxon>Aquificaceae</taxon>
        <taxon>Thermocrinis</taxon>
    </lineage>
</organism>
<proteinExistence type="predicted"/>
<dbReference type="AlphaFoldDB" id="W0DDA3"/>
<protein>
    <submittedName>
        <fullName evidence="1">Uncharacterized protein</fullName>
    </submittedName>
</protein>
<evidence type="ECO:0000313" key="2">
    <source>
        <dbReference type="Proteomes" id="UP000018914"/>
    </source>
</evidence>
<gene>
    <name evidence="1" type="ORF">THERU_06030</name>
</gene>
<sequence>MRFYGIPSEDRALELLAGMPEGRWVFVENSTQTELDLEQAREKLREIFLLIKGWKESNKHIPQTTTFIFVHTPDQPKHFKVYDLSSLGCSVSLNPPRWECYLLENK</sequence>
<dbReference type="Proteomes" id="UP000018914">
    <property type="component" value="Chromosome"/>
</dbReference>
<dbReference type="STRING" id="75906.THERU_06030"/>
<accession>W0DDA3</accession>
<dbReference type="EMBL" id="CP007028">
    <property type="protein sequence ID" value="AHE96291.1"/>
    <property type="molecule type" value="Genomic_DNA"/>
</dbReference>
<evidence type="ECO:0000313" key="1">
    <source>
        <dbReference type="EMBL" id="AHE96291.1"/>
    </source>
</evidence>
<dbReference type="KEGG" id="trd:THERU_06030"/>
<dbReference type="RefSeq" id="WP_025306351.1">
    <property type="nucleotide sequence ID" value="NZ_CP007028.1"/>
</dbReference>
<reference evidence="1 2" key="1">
    <citation type="submission" date="2013-12" db="EMBL/GenBank/DDBJ databases">
        <authorList>
            <consortium name="DOE Joint Genome Institute"/>
            <person name="Eisen J."/>
            <person name="Huntemann M."/>
            <person name="Han J."/>
            <person name="Chen A."/>
            <person name="Kyrpides N."/>
            <person name="Mavromatis K."/>
            <person name="Markowitz V."/>
            <person name="Palaniappan K."/>
            <person name="Ivanova N."/>
            <person name="Schaumberg A."/>
            <person name="Pati A."/>
            <person name="Liolios K."/>
            <person name="Nordberg H.P."/>
            <person name="Cantor M.N."/>
            <person name="Hua S.X."/>
            <person name="Woyke T."/>
        </authorList>
    </citation>
    <scope>NUCLEOTIDE SEQUENCE [LARGE SCALE GENOMIC DNA]</scope>
    <source>
        <strain evidence="1 2">DSM 23557</strain>
    </source>
</reference>